<gene>
    <name evidence="1" type="ORF">H9811_02790</name>
</gene>
<dbReference type="PANTHER" id="PTHR38479:SF2">
    <property type="entry name" value="WINGED HELIX DNA-BINDING DOMAIN-CONTAINING PROTEIN"/>
    <property type="match status" value="1"/>
</dbReference>
<dbReference type="EMBL" id="DXBP01000019">
    <property type="protein sequence ID" value="HIZ41470.1"/>
    <property type="molecule type" value="Genomic_DNA"/>
</dbReference>
<dbReference type="Proteomes" id="UP000824048">
    <property type="component" value="Unassembled WGS sequence"/>
</dbReference>
<sequence>MPAKLSVTAEQVRRYRLAVHHLDRPCPPSELLPVVGVCGMQNSPPGAWETACFARMPGSTLPMLQAALEQEKTLLQAWSWRGVPVVFPTAESAVFLSALAAEPGEEPWIYTRGVTLALDFLGISWAEALTLVRQAAEVLDDCTVQSKEELDRVLAAQAAAQLPPALRERWNAPSMYGRPDRQSVGGAAVSFALRPCSFLGQVVFGARQGVHPTFTSYRRWVGHLLPPDPQAGAGLVRKFVHAYGPATRADFAAWTGSSPQQAARLWKTVQSELVPVNKAGKTAYLLEQDVPALQQAAAPETPLLLLGGHDPYLDARDRGLLLEEAALQRQVWRTVANPGVILYNGRVAGIWKARTVRDCLNVTLIPFEPLPAGADAQLTREAERCAAFRGVSLHCCTWEDI</sequence>
<reference evidence="1" key="2">
    <citation type="submission" date="2021-04" db="EMBL/GenBank/DDBJ databases">
        <authorList>
            <person name="Gilroy R."/>
        </authorList>
    </citation>
    <scope>NUCLEOTIDE SEQUENCE</scope>
    <source>
        <strain evidence="1">ChiSxjej1B13-11774</strain>
    </source>
</reference>
<dbReference type="Pfam" id="PF06224">
    <property type="entry name" value="AlkZ-like"/>
    <property type="match status" value="1"/>
</dbReference>
<reference evidence="1" key="1">
    <citation type="journal article" date="2021" name="PeerJ">
        <title>Extensive microbial diversity within the chicken gut microbiome revealed by metagenomics and culture.</title>
        <authorList>
            <person name="Gilroy R."/>
            <person name="Ravi A."/>
            <person name="Getino M."/>
            <person name="Pursley I."/>
            <person name="Horton D.L."/>
            <person name="Alikhan N.F."/>
            <person name="Baker D."/>
            <person name="Gharbi K."/>
            <person name="Hall N."/>
            <person name="Watson M."/>
            <person name="Adriaenssens E.M."/>
            <person name="Foster-Nyarko E."/>
            <person name="Jarju S."/>
            <person name="Secka A."/>
            <person name="Antonio M."/>
            <person name="Oren A."/>
            <person name="Chaudhuri R.R."/>
            <person name="La Ragione R."/>
            <person name="Hildebrand F."/>
            <person name="Pallen M.J."/>
        </authorList>
    </citation>
    <scope>NUCLEOTIDE SEQUENCE</scope>
    <source>
        <strain evidence="1">ChiSxjej1B13-11774</strain>
    </source>
</reference>
<accession>A0A9D2EQ67</accession>
<comment type="caution">
    <text evidence="1">The sequence shown here is derived from an EMBL/GenBank/DDBJ whole genome shotgun (WGS) entry which is preliminary data.</text>
</comment>
<evidence type="ECO:0000313" key="1">
    <source>
        <dbReference type="EMBL" id="HIZ41470.1"/>
    </source>
</evidence>
<dbReference type="GO" id="GO:0003677">
    <property type="term" value="F:DNA binding"/>
    <property type="evidence" value="ECO:0007669"/>
    <property type="project" value="UniProtKB-KW"/>
</dbReference>
<proteinExistence type="predicted"/>
<name>A0A9D2EQ67_9FIRM</name>
<keyword evidence="1" id="KW-0238">DNA-binding</keyword>
<dbReference type="InterPro" id="IPR009351">
    <property type="entry name" value="AlkZ-like"/>
</dbReference>
<dbReference type="PANTHER" id="PTHR38479">
    <property type="entry name" value="LMO0824 PROTEIN"/>
    <property type="match status" value="1"/>
</dbReference>
<protein>
    <submittedName>
        <fullName evidence="1">Winged helix DNA-binding domain-containing protein</fullName>
    </submittedName>
</protein>
<organism evidence="1 2">
    <name type="scientific">Candidatus Gemmiger excrementigallinarum</name>
    <dbReference type="NCBI Taxonomy" id="2838609"/>
    <lineage>
        <taxon>Bacteria</taxon>
        <taxon>Bacillati</taxon>
        <taxon>Bacillota</taxon>
        <taxon>Clostridia</taxon>
        <taxon>Eubacteriales</taxon>
        <taxon>Gemmiger</taxon>
    </lineage>
</organism>
<dbReference type="AlphaFoldDB" id="A0A9D2EQ67"/>
<evidence type="ECO:0000313" key="2">
    <source>
        <dbReference type="Proteomes" id="UP000824048"/>
    </source>
</evidence>